<reference evidence="1" key="1">
    <citation type="submission" date="2023-04" db="EMBL/GenBank/DDBJ databases">
        <authorList>
            <person name="Vijverberg K."/>
            <person name="Xiong W."/>
            <person name="Schranz E."/>
        </authorList>
    </citation>
    <scope>NUCLEOTIDE SEQUENCE</scope>
</reference>
<dbReference type="Proteomes" id="UP001177003">
    <property type="component" value="Chromosome 6"/>
</dbReference>
<name>A0AA36EA19_LACSI</name>
<evidence type="ECO:0000313" key="2">
    <source>
        <dbReference type="Proteomes" id="UP001177003"/>
    </source>
</evidence>
<dbReference type="AlphaFoldDB" id="A0AA36EA19"/>
<gene>
    <name evidence="1" type="ORF">LSALG_LOCUS28021</name>
</gene>
<evidence type="ECO:0000313" key="1">
    <source>
        <dbReference type="EMBL" id="CAI9288746.1"/>
    </source>
</evidence>
<proteinExistence type="predicted"/>
<keyword evidence="2" id="KW-1185">Reference proteome</keyword>
<organism evidence="1 2">
    <name type="scientific">Lactuca saligna</name>
    <name type="common">Willowleaf lettuce</name>
    <dbReference type="NCBI Taxonomy" id="75948"/>
    <lineage>
        <taxon>Eukaryota</taxon>
        <taxon>Viridiplantae</taxon>
        <taxon>Streptophyta</taxon>
        <taxon>Embryophyta</taxon>
        <taxon>Tracheophyta</taxon>
        <taxon>Spermatophyta</taxon>
        <taxon>Magnoliopsida</taxon>
        <taxon>eudicotyledons</taxon>
        <taxon>Gunneridae</taxon>
        <taxon>Pentapetalae</taxon>
        <taxon>asterids</taxon>
        <taxon>campanulids</taxon>
        <taxon>Asterales</taxon>
        <taxon>Asteraceae</taxon>
        <taxon>Cichorioideae</taxon>
        <taxon>Cichorieae</taxon>
        <taxon>Lactucinae</taxon>
        <taxon>Lactuca</taxon>
    </lineage>
</organism>
<protein>
    <submittedName>
        <fullName evidence="1">Uncharacterized protein</fullName>
    </submittedName>
</protein>
<dbReference type="EMBL" id="OX465082">
    <property type="protein sequence ID" value="CAI9288746.1"/>
    <property type="molecule type" value="Genomic_DNA"/>
</dbReference>
<accession>A0AA36EA19</accession>
<sequence length="186" mass="21186">MHIDFARVNDILGLPSSNTFVAFDSLLAEFNHETFWIEITRGIFSCANPNKATSIIHPFLCITHRIFVCTVFARKEVGQVMKIKLFFLWCMTRRENPPIPDFSSFFFYKCAIMKTKASDDIFIGGFVILLACGLDIELPDDHTPIDNKILFDERVLTNMHHICHSSGGGFKWHCPQGVGYLILPDP</sequence>